<evidence type="ECO:0000256" key="1">
    <source>
        <dbReference type="SAM" id="Phobius"/>
    </source>
</evidence>
<name>A0A1X6MYK0_9APHY</name>
<proteinExistence type="predicted"/>
<reference evidence="2 3" key="1">
    <citation type="submission" date="2017-04" db="EMBL/GenBank/DDBJ databases">
        <title>Genome Sequence of the Model Brown-Rot Fungus Postia placenta SB12.</title>
        <authorList>
            <consortium name="DOE Joint Genome Institute"/>
            <person name="Gaskell J."/>
            <person name="Kersten P."/>
            <person name="Larrondo L.F."/>
            <person name="Canessa P."/>
            <person name="Martinez D."/>
            <person name="Hibbett D."/>
            <person name="Schmoll M."/>
            <person name="Kubicek C.P."/>
            <person name="Martinez A.T."/>
            <person name="Yadav J."/>
            <person name="Master E."/>
            <person name="Magnuson J.K."/>
            <person name="James T."/>
            <person name="Yaver D."/>
            <person name="Berka R."/>
            <person name="Labutti K."/>
            <person name="Lipzen A."/>
            <person name="Aerts A."/>
            <person name="Barry K."/>
            <person name="Henrissat B."/>
            <person name="Blanchette R."/>
            <person name="Grigoriev I."/>
            <person name="Cullen D."/>
        </authorList>
    </citation>
    <scope>NUCLEOTIDE SEQUENCE [LARGE SCALE GENOMIC DNA]</scope>
    <source>
        <strain evidence="2 3">MAD-698-R-SB12</strain>
    </source>
</reference>
<dbReference type="GeneID" id="36321940"/>
<keyword evidence="1" id="KW-0472">Membrane</keyword>
<dbReference type="AlphaFoldDB" id="A0A1X6MYK0"/>
<gene>
    <name evidence="2" type="ORF">POSPLADRAFT_1034108</name>
</gene>
<evidence type="ECO:0000313" key="3">
    <source>
        <dbReference type="Proteomes" id="UP000194127"/>
    </source>
</evidence>
<keyword evidence="3" id="KW-1185">Reference proteome</keyword>
<protein>
    <submittedName>
        <fullName evidence="2">Uncharacterized protein</fullName>
    </submittedName>
</protein>
<feature type="transmembrane region" description="Helical" evidence="1">
    <location>
        <begin position="367"/>
        <end position="387"/>
    </location>
</feature>
<dbReference type="EMBL" id="KZ110598">
    <property type="protein sequence ID" value="OSX61451.1"/>
    <property type="molecule type" value="Genomic_DNA"/>
</dbReference>
<keyword evidence="1" id="KW-1133">Transmembrane helix</keyword>
<evidence type="ECO:0000313" key="2">
    <source>
        <dbReference type="EMBL" id="OSX61451.1"/>
    </source>
</evidence>
<accession>A0A1X6MYK0</accession>
<sequence>MSKSVYIRAHRLRCRTQHHADSLAVEEMKWYCCDRYLVDEEDQGSLPVGPCQIFCRGSASSVAVSTGIPYNLRKQIQARSPRITGGRRENGSQLRADPQLRLKCILTCRHNWELAWVTSRVHSETAYRRYKPQENAPEWDVSLLWKSSRLTRYGGGKWIGMRACCTGWGVAFVAEDGYQKANVNEQLNIGVEEHGNTIGTLDVGSGALVCKGKVVPVSILVERGYHLLQHRTAMVNENDPRTVYVRLLDSEVSAVIARIHSSAVTCSRFPRLNGEDLHFELPEDVRSPGPAGNIDCTTLKQYLQTQGLIFKHDMGLADGSRTWITGVVSAALLAYSTQSTFRVATTLFELDVDRAVEARLTQMLETGLAGIIYTHLLVFLGMICLMCNMFTRLVGVEEVFCVVVESNDGDVAVNAGYEHGCEYVGHNEGAG</sequence>
<organism evidence="2 3">
    <name type="scientific">Postia placenta MAD-698-R-SB12</name>
    <dbReference type="NCBI Taxonomy" id="670580"/>
    <lineage>
        <taxon>Eukaryota</taxon>
        <taxon>Fungi</taxon>
        <taxon>Dikarya</taxon>
        <taxon>Basidiomycota</taxon>
        <taxon>Agaricomycotina</taxon>
        <taxon>Agaricomycetes</taxon>
        <taxon>Polyporales</taxon>
        <taxon>Adustoporiaceae</taxon>
        <taxon>Rhodonia</taxon>
    </lineage>
</organism>
<keyword evidence="1" id="KW-0812">Transmembrane</keyword>
<dbReference type="RefSeq" id="XP_024338245.1">
    <property type="nucleotide sequence ID" value="XM_024476990.1"/>
</dbReference>
<dbReference type="Proteomes" id="UP000194127">
    <property type="component" value="Unassembled WGS sequence"/>
</dbReference>